<sequence>MPDHIGDLLDSVSPKGPRPTLFSLQHKDRQPQISSPSDCSVLVQDFFTVSGSNLKEGLPDGLPTFPTQFIGQLNESHRYRAGSSVGPLTSTPDRTFSQESLSLSPLVRKRGKPHEDKLQSEMSKQRKSIDGVCSTRLELSSADSLSRPDLLEHVSTNGALLIKNRELGRKPMRPERSLLIRRCPLAMPVVSPSKSTRANTSSTTAKKRVSTNPSTSKDDMADRCPELKSTFSQTDVSTIMQRASAISPSSKGQGNGERPRRIGSPVLHAALQLFKQCAEDIGSLCSIRCSDAGFRKLLTLDSSPSD</sequence>
<organism evidence="2 3">
    <name type="scientific">Calicophoron daubneyi</name>
    <name type="common">Rumen fluke</name>
    <name type="synonym">Paramphistomum daubneyi</name>
    <dbReference type="NCBI Taxonomy" id="300641"/>
    <lineage>
        <taxon>Eukaryota</taxon>
        <taxon>Metazoa</taxon>
        <taxon>Spiralia</taxon>
        <taxon>Lophotrochozoa</taxon>
        <taxon>Platyhelminthes</taxon>
        <taxon>Trematoda</taxon>
        <taxon>Digenea</taxon>
        <taxon>Plagiorchiida</taxon>
        <taxon>Pronocephalata</taxon>
        <taxon>Paramphistomoidea</taxon>
        <taxon>Paramphistomidae</taxon>
        <taxon>Calicophoron</taxon>
    </lineage>
</organism>
<name>A0AAV2SZ76_CALDB</name>
<dbReference type="EMBL" id="CAXLJL010000001">
    <property type="protein sequence ID" value="CAL5129401.1"/>
    <property type="molecule type" value="Genomic_DNA"/>
</dbReference>
<dbReference type="Proteomes" id="UP001497525">
    <property type="component" value="Unassembled WGS sequence"/>
</dbReference>
<accession>A0AAV2SZ76</accession>
<proteinExistence type="predicted"/>
<dbReference type="AlphaFoldDB" id="A0AAV2SZ76"/>
<reference evidence="2" key="1">
    <citation type="submission" date="2024-06" db="EMBL/GenBank/DDBJ databases">
        <authorList>
            <person name="Liu X."/>
            <person name="Lenzi L."/>
            <person name="Haldenby T S."/>
            <person name="Uol C."/>
        </authorList>
    </citation>
    <scope>NUCLEOTIDE SEQUENCE</scope>
</reference>
<protein>
    <submittedName>
        <fullName evidence="2">Uncharacterized protein</fullName>
    </submittedName>
</protein>
<feature type="compositionally biased region" description="Polar residues" evidence="1">
    <location>
        <begin position="192"/>
        <end position="215"/>
    </location>
</feature>
<evidence type="ECO:0000313" key="2">
    <source>
        <dbReference type="EMBL" id="CAL5129401.1"/>
    </source>
</evidence>
<feature type="compositionally biased region" description="Polar residues" evidence="1">
    <location>
        <begin position="242"/>
        <end position="252"/>
    </location>
</feature>
<feature type="region of interest" description="Disordered" evidence="1">
    <location>
        <begin position="1"/>
        <end position="36"/>
    </location>
</feature>
<feature type="compositionally biased region" description="Basic and acidic residues" evidence="1">
    <location>
        <begin position="113"/>
        <end position="129"/>
    </location>
</feature>
<comment type="caution">
    <text evidence="2">The sequence shown here is derived from an EMBL/GenBank/DDBJ whole genome shotgun (WGS) entry which is preliminary data.</text>
</comment>
<feature type="region of interest" description="Disordered" evidence="1">
    <location>
        <begin position="242"/>
        <end position="261"/>
    </location>
</feature>
<feature type="region of interest" description="Disordered" evidence="1">
    <location>
        <begin position="108"/>
        <end position="129"/>
    </location>
</feature>
<gene>
    <name evidence="2" type="ORF">CDAUBV1_LOCUS329</name>
</gene>
<evidence type="ECO:0000313" key="3">
    <source>
        <dbReference type="Proteomes" id="UP001497525"/>
    </source>
</evidence>
<feature type="region of interest" description="Disordered" evidence="1">
    <location>
        <begin position="190"/>
        <end position="224"/>
    </location>
</feature>
<evidence type="ECO:0000256" key="1">
    <source>
        <dbReference type="SAM" id="MobiDB-lite"/>
    </source>
</evidence>